<evidence type="ECO:0000256" key="2">
    <source>
        <dbReference type="ARBA" id="ARBA00022737"/>
    </source>
</evidence>
<dbReference type="EMBL" id="JAJJMB010000011">
    <property type="protein sequence ID" value="KAI3963788.1"/>
    <property type="molecule type" value="Genomic_DNA"/>
</dbReference>
<evidence type="ECO:0000256" key="3">
    <source>
        <dbReference type="ARBA" id="ARBA00022776"/>
    </source>
</evidence>
<protein>
    <recommendedName>
        <fullName evidence="10">Anaphase-promoting complex subunit 6</fullName>
    </recommendedName>
</protein>
<keyword evidence="4" id="KW-0833">Ubl conjugation pathway</keyword>
<dbReference type="Pfam" id="PF13181">
    <property type="entry name" value="TPR_8"/>
    <property type="match status" value="1"/>
</dbReference>
<evidence type="ECO:0008006" key="10">
    <source>
        <dbReference type="Google" id="ProtNLM"/>
    </source>
</evidence>
<dbReference type="Pfam" id="PF12895">
    <property type="entry name" value="ANAPC3"/>
    <property type="match status" value="1"/>
</dbReference>
<dbReference type="AlphaFoldDB" id="A0AAD4TJ40"/>
<dbReference type="Proteomes" id="UP001202328">
    <property type="component" value="Unassembled WGS sequence"/>
</dbReference>
<dbReference type="GO" id="GO:0005680">
    <property type="term" value="C:anaphase-promoting complex"/>
    <property type="evidence" value="ECO:0007669"/>
    <property type="project" value="TreeGrafter"/>
</dbReference>
<feature type="repeat" description="TPR" evidence="7">
    <location>
        <begin position="503"/>
        <end position="536"/>
    </location>
</feature>
<dbReference type="Gene3D" id="1.25.40.10">
    <property type="entry name" value="Tetratricopeptide repeat domain"/>
    <property type="match status" value="1"/>
</dbReference>
<dbReference type="InterPro" id="IPR019734">
    <property type="entry name" value="TPR_rpt"/>
</dbReference>
<keyword evidence="1" id="KW-0132">Cell division</keyword>
<dbReference type="PROSITE" id="PS50005">
    <property type="entry name" value="TPR"/>
    <property type="match status" value="5"/>
</dbReference>
<dbReference type="Pfam" id="PF13424">
    <property type="entry name" value="TPR_12"/>
    <property type="match status" value="1"/>
</dbReference>
<proteinExistence type="predicted"/>
<keyword evidence="3" id="KW-0498">Mitosis</keyword>
<feature type="repeat" description="TPR" evidence="7">
    <location>
        <begin position="362"/>
        <end position="395"/>
    </location>
</feature>
<comment type="caution">
    <text evidence="8">The sequence shown here is derived from an EMBL/GenBank/DDBJ whole genome shotgun (WGS) entry which is preliminary data.</text>
</comment>
<feature type="repeat" description="TPR" evidence="7">
    <location>
        <begin position="464"/>
        <end position="497"/>
    </location>
</feature>
<sequence>MTLIPPSKIQFVGSDTGTSKNGKYFSSEANLGFLNQFIFGAHPKVNSTTEKMREDVVEKLRGVVRDCVSKHLYSSAIFFADKVAAFTSDPADIYMQAQALFLGRHYRRAFHLLNASQIVLRDLRFRYLAAKCLEELKEWDQCLLMLGDAKVDEQGNVLDVKDFNVMYLDKEGEDREINISSAICFLRGKAYEALENRVQARQWYKAAIKADPLCYEALECLIDNHMLTSKEETDLLSSLQFGSEDGWLSSFYSCLIKKYEKENVVEAKFRELEKENFDIIPSGPSFTRTLKNNTDLLVCKAEYYHQCGEYQKCFELTSVLLERDPFHSKCTLVHLGSAMELGHSNELYLLASSLVKDYPQKALSWYAVGCYYYCIKKYDQSRRYFSKATNLDGTFPPAWIGVGNAYAAQEEGDQAMSSFRTAARLFPGCHLPTLYIGMEYTRTHSFKLAEQFFMQAETVCSSDPLVYNELGVVAYHMKEYEKAEHWFKKTLSHVPSSISEMWEPTFVNLAHALRKLKKYNEAISYYEKALALSTRSLSTYAGLAYTYHLQDKFDAAVNYYHKALWLKPDDQFCTEMLTLALVDECHHNSVELRQNEHVL</sequence>
<keyword evidence="6" id="KW-0131">Cell cycle</keyword>
<feature type="repeat" description="TPR" evidence="7">
    <location>
        <begin position="396"/>
        <end position="429"/>
    </location>
</feature>
<dbReference type="GO" id="GO:0016567">
    <property type="term" value="P:protein ubiquitination"/>
    <property type="evidence" value="ECO:0007669"/>
    <property type="project" value="TreeGrafter"/>
</dbReference>
<name>A0AAD4TJ40_9MAGN</name>
<evidence type="ECO:0000256" key="5">
    <source>
        <dbReference type="ARBA" id="ARBA00022803"/>
    </source>
</evidence>
<accession>A0AAD4TJ40</accession>
<keyword evidence="5 7" id="KW-0802">TPR repeat</keyword>
<dbReference type="PANTHER" id="PTHR12558:SF9">
    <property type="entry name" value="CELL DIVISION CYCLE PROTEIN 16 HOMOLOG"/>
    <property type="match status" value="1"/>
</dbReference>
<dbReference type="GO" id="GO:0051301">
    <property type="term" value="P:cell division"/>
    <property type="evidence" value="ECO:0007669"/>
    <property type="project" value="UniProtKB-KW"/>
</dbReference>
<reference evidence="8" key="1">
    <citation type="submission" date="2022-04" db="EMBL/GenBank/DDBJ databases">
        <title>A functionally conserved STORR gene fusion in Papaver species that diverged 16.8 million years ago.</title>
        <authorList>
            <person name="Catania T."/>
        </authorList>
    </citation>
    <scope>NUCLEOTIDE SEQUENCE</scope>
    <source>
        <strain evidence="8">S-188037</strain>
    </source>
</reference>
<evidence type="ECO:0000313" key="9">
    <source>
        <dbReference type="Proteomes" id="UP001202328"/>
    </source>
</evidence>
<feature type="repeat" description="TPR" evidence="7">
    <location>
        <begin position="537"/>
        <end position="570"/>
    </location>
</feature>
<dbReference type="SMART" id="SM00028">
    <property type="entry name" value="TPR"/>
    <property type="match status" value="7"/>
</dbReference>
<evidence type="ECO:0000256" key="6">
    <source>
        <dbReference type="ARBA" id="ARBA00023306"/>
    </source>
</evidence>
<evidence type="ECO:0000313" key="8">
    <source>
        <dbReference type="EMBL" id="KAI3963788.1"/>
    </source>
</evidence>
<dbReference type="GO" id="GO:0005737">
    <property type="term" value="C:cytoplasm"/>
    <property type="evidence" value="ECO:0007669"/>
    <property type="project" value="TreeGrafter"/>
</dbReference>
<organism evidence="8 9">
    <name type="scientific">Papaver atlanticum</name>
    <dbReference type="NCBI Taxonomy" id="357466"/>
    <lineage>
        <taxon>Eukaryota</taxon>
        <taxon>Viridiplantae</taxon>
        <taxon>Streptophyta</taxon>
        <taxon>Embryophyta</taxon>
        <taxon>Tracheophyta</taxon>
        <taxon>Spermatophyta</taxon>
        <taxon>Magnoliopsida</taxon>
        <taxon>Ranunculales</taxon>
        <taxon>Papaveraceae</taxon>
        <taxon>Papaveroideae</taxon>
        <taxon>Papaver</taxon>
    </lineage>
</organism>
<evidence type="ECO:0000256" key="1">
    <source>
        <dbReference type="ARBA" id="ARBA00022618"/>
    </source>
</evidence>
<evidence type="ECO:0000256" key="4">
    <source>
        <dbReference type="ARBA" id="ARBA00022786"/>
    </source>
</evidence>
<dbReference type="GO" id="GO:0045842">
    <property type="term" value="P:positive regulation of mitotic metaphase/anaphase transition"/>
    <property type="evidence" value="ECO:0007669"/>
    <property type="project" value="TreeGrafter"/>
</dbReference>
<dbReference type="SUPFAM" id="SSF48452">
    <property type="entry name" value="TPR-like"/>
    <property type="match status" value="2"/>
</dbReference>
<dbReference type="InterPro" id="IPR011990">
    <property type="entry name" value="TPR-like_helical_dom_sf"/>
</dbReference>
<gene>
    <name evidence="8" type="ORF">MKW98_029898</name>
</gene>
<evidence type="ECO:0000256" key="7">
    <source>
        <dbReference type="PROSITE-ProRule" id="PRU00339"/>
    </source>
</evidence>
<keyword evidence="9" id="KW-1185">Reference proteome</keyword>
<keyword evidence="2" id="KW-0677">Repeat</keyword>
<dbReference type="GO" id="GO:0031145">
    <property type="term" value="P:anaphase-promoting complex-dependent catabolic process"/>
    <property type="evidence" value="ECO:0007669"/>
    <property type="project" value="TreeGrafter"/>
</dbReference>
<dbReference type="PANTHER" id="PTHR12558">
    <property type="entry name" value="CELL DIVISION CYCLE 16,23,27"/>
    <property type="match status" value="1"/>
</dbReference>